<reference evidence="1" key="1">
    <citation type="submission" date="2018-02" db="EMBL/GenBank/DDBJ databases">
        <title>Rhizophora mucronata_Transcriptome.</title>
        <authorList>
            <person name="Meera S.P."/>
            <person name="Sreeshan A."/>
            <person name="Augustine A."/>
        </authorList>
    </citation>
    <scope>NUCLEOTIDE SEQUENCE</scope>
    <source>
        <tissue evidence="1">Leaf</tissue>
    </source>
</reference>
<dbReference type="AlphaFoldDB" id="A0A2P2N572"/>
<dbReference type="EMBL" id="GGEC01057145">
    <property type="protein sequence ID" value="MBX37629.1"/>
    <property type="molecule type" value="Transcribed_RNA"/>
</dbReference>
<sequence>MIRLWNRLHRQIIRIHT</sequence>
<name>A0A2P2N572_RHIMU</name>
<evidence type="ECO:0000313" key="1">
    <source>
        <dbReference type="EMBL" id="MBX37629.1"/>
    </source>
</evidence>
<proteinExistence type="predicted"/>
<protein>
    <submittedName>
        <fullName evidence="1">Uncharacterized protein</fullName>
    </submittedName>
</protein>
<organism evidence="1">
    <name type="scientific">Rhizophora mucronata</name>
    <name type="common">Asiatic mangrove</name>
    <dbReference type="NCBI Taxonomy" id="61149"/>
    <lineage>
        <taxon>Eukaryota</taxon>
        <taxon>Viridiplantae</taxon>
        <taxon>Streptophyta</taxon>
        <taxon>Embryophyta</taxon>
        <taxon>Tracheophyta</taxon>
        <taxon>Spermatophyta</taxon>
        <taxon>Magnoliopsida</taxon>
        <taxon>eudicotyledons</taxon>
        <taxon>Gunneridae</taxon>
        <taxon>Pentapetalae</taxon>
        <taxon>rosids</taxon>
        <taxon>fabids</taxon>
        <taxon>Malpighiales</taxon>
        <taxon>Rhizophoraceae</taxon>
        <taxon>Rhizophora</taxon>
    </lineage>
</organism>
<accession>A0A2P2N572</accession>